<dbReference type="GeneID" id="27332297"/>
<dbReference type="OrthoDB" id="3660917at2759"/>
<dbReference type="AlphaFoldDB" id="A0A0D2BV86"/>
<proteinExistence type="predicted"/>
<dbReference type="VEuPathDB" id="FungiDB:PV08_05214"/>
<reference evidence="1 2" key="1">
    <citation type="submission" date="2015-01" db="EMBL/GenBank/DDBJ databases">
        <title>The Genome Sequence of Exophiala spinifera CBS89968.</title>
        <authorList>
            <consortium name="The Broad Institute Genomics Platform"/>
            <person name="Cuomo C."/>
            <person name="de Hoog S."/>
            <person name="Gorbushina A."/>
            <person name="Stielow B."/>
            <person name="Teixiera M."/>
            <person name="Abouelleil A."/>
            <person name="Chapman S.B."/>
            <person name="Priest M."/>
            <person name="Young S.K."/>
            <person name="Wortman J."/>
            <person name="Nusbaum C."/>
            <person name="Birren B."/>
        </authorList>
    </citation>
    <scope>NUCLEOTIDE SEQUENCE [LARGE SCALE GENOMIC DNA]</scope>
    <source>
        <strain evidence="1 2">CBS 89968</strain>
    </source>
</reference>
<organism evidence="1 2">
    <name type="scientific">Exophiala spinifera</name>
    <dbReference type="NCBI Taxonomy" id="91928"/>
    <lineage>
        <taxon>Eukaryota</taxon>
        <taxon>Fungi</taxon>
        <taxon>Dikarya</taxon>
        <taxon>Ascomycota</taxon>
        <taxon>Pezizomycotina</taxon>
        <taxon>Eurotiomycetes</taxon>
        <taxon>Chaetothyriomycetidae</taxon>
        <taxon>Chaetothyriales</taxon>
        <taxon>Herpotrichiellaceae</taxon>
        <taxon>Exophiala</taxon>
    </lineage>
</organism>
<dbReference type="EMBL" id="KN847495">
    <property type="protein sequence ID" value="KIW15169.1"/>
    <property type="molecule type" value="Genomic_DNA"/>
</dbReference>
<dbReference type="Proteomes" id="UP000053328">
    <property type="component" value="Unassembled WGS sequence"/>
</dbReference>
<evidence type="ECO:0000313" key="1">
    <source>
        <dbReference type="EMBL" id="KIW15169.1"/>
    </source>
</evidence>
<sequence>MKVDPQGIHYLGRDGVLRSFTADREVIDAVGLAPKHIKALLDRTPYMQEAEDIFRCVDGTKVPREKWFNPDKSDIPRTATEEEKERERIMVEEFKKEGILPGSRCCGPATMSDYRIL</sequence>
<name>A0A0D2BV86_9EURO</name>
<dbReference type="HOGENOM" id="CLU_2084864_0_0_1"/>
<accession>A0A0D2BV86</accession>
<keyword evidence="2" id="KW-1185">Reference proteome</keyword>
<dbReference type="STRING" id="91928.A0A0D2BV86"/>
<evidence type="ECO:0000313" key="2">
    <source>
        <dbReference type="Proteomes" id="UP000053328"/>
    </source>
</evidence>
<dbReference type="RefSeq" id="XP_016235385.1">
    <property type="nucleotide sequence ID" value="XM_016379558.1"/>
</dbReference>
<gene>
    <name evidence="1" type="ORF">PV08_05214</name>
</gene>
<protein>
    <submittedName>
        <fullName evidence="1">Uncharacterized protein</fullName>
    </submittedName>
</protein>